<gene>
    <name evidence="3" type="ORF">EUU23_01390</name>
</gene>
<organism evidence="3 4">
    <name type="scientific">Sphingorhabdus profundilacus</name>
    <dbReference type="NCBI Taxonomy" id="2509718"/>
    <lineage>
        <taxon>Bacteria</taxon>
        <taxon>Pseudomonadati</taxon>
        <taxon>Pseudomonadota</taxon>
        <taxon>Alphaproteobacteria</taxon>
        <taxon>Sphingomonadales</taxon>
        <taxon>Sphingomonadaceae</taxon>
        <taxon>Sphingorhabdus</taxon>
    </lineage>
</organism>
<dbReference type="InterPro" id="IPR018946">
    <property type="entry name" value="PhoD-like_MPP"/>
</dbReference>
<dbReference type="InterPro" id="IPR032093">
    <property type="entry name" value="PhoD_N"/>
</dbReference>
<dbReference type="OrthoDB" id="327733at2"/>
<dbReference type="InterPro" id="IPR029052">
    <property type="entry name" value="Metallo-depent_PP-like"/>
</dbReference>
<dbReference type="CDD" id="cd07389">
    <property type="entry name" value="MPP_PhoD"/>
    <property type="match status" value="1"/>
</dbReference>
<dbReference type="InterPro" id="IPR006311">
    <property type="entry name" value="TAT_signal"/>
</dbReference>
<dbReference type="AlphaFoldDB" id="A0A6I4LX24"/>
<accession>A0A6I4LX24</accession>
<dbReference type="RefSeq" id="WP_160352349.1">
    <property type="nucleotide sequence ID" value="NZ_SDWJ01000001.1"/>
</dbReference>
<feature type="domain" description="Phospholipase D N-terminal" evidence="2">
    <location>
        <begin position="41"/>
        <end position="130"/>
    </location>
</feature>
<name>A0A6I4LX24_9SPHN</name>
<dbReference type="Proteomes" id="UP000471147">
    <property type="component" value="Unassembled WGS sequence"/>
</dbReference>
<dbReference type="InterPro" id="IPR052900">
    <property type="entry name" value="Phospholipid_Metab_Enz"/>
</dbReference>
<dbReference type="EMBL" id="SDWJ01000001">
    <property type="protein sequence ID" value="MVZ96354.1"/>
    <property type="molecule type" value="Genomic_DNA"/>
</dbReference>
<keyword evidence="4" id="KW-1185">Reference proteome</keyword>
<sequence>MSFIINRRALLATAGFGIGGLMLPGGAAMAQALLGLTGFTHNVASGEPGPDSVLLWTRYVNPTGGPSKVRVEISESRDFAKIAGGGQMVTGPWRDHTVKITVDNLAPGKWHWFRFIAPDGSISPVGRTKTLPVGKASNFNIAIFSCSNLGFGEFNAYGHAAAREDIDLVLHMGDYIYEYARGGYDGGAKFSARIFPADEILNLADYRLRYASYRSDPQLQALHANFPMIANTDDHEGANDSWEGGAQNHTPDEGDWSARRNAAMQVWREWLPVGEQPWKEYPIGDLATYYRTDTRMVARSKPYSHGDLARAADPEKAFAEFRDGAWRDPAMTMFGTEQESWLFSAIARNKGTWAVLGTGTNMGYNFTPEEAMNWFPKDAPDRTKNFVRQGIAAAKAGLPYNLDNWGGYPVARSRVLAAAQRADANLVVVTGDSHNGWAFDLPEGGKPAGVEFGGHSVSSPGFESATAGVDPAVIARNLQEASKQELRWVDTSNRGYMHLALTPQAATNEWVFMQTVKDVSLATKPSHRMKVRPGRKVLESA</sequence>
<reference evidence="3 4" key="1">
    <citation type="submission" date="2019-01" db="EMBL/GenBank/DDBJ databases">
        <title>Sphingorhabdus lacus sp.nov., isolated from an oligotrophic freshwater lake.</title>
        <authorList>
            <person name="Park M."/>
        </authorList>
    </citation>
    <scope>NUCLEOTIDE SEQUENCE [LARGE SCALE GENOMIC DNA]</scope>
    <source>
        <strain evidence="3 4">IMCC26285</strain>
    </source>
</reference>
<dbReference type="Gene3D" id="3.60.21.70">
    <property type="entry name" value="PhoD-like phosphatase"/>
    <property type="match status" value="1"/>
</dbReference>
<dbReference type="SUPFAM" id="SSF56300">
    <property type="entry name" value="Metallo-dependent phosphatases"/>
    <property type="match status" value="1"/>
</dbReference>
<dbReference type="PROSITE" id="PS51318">
    <property type="entry name" value="TAT"/>
    <property type="match status" value="1"/>
</dbReference>
<dbReference type="PANTHER" id="PTHR43606:SF2">
    <property type="entry name" value="ALKALINE PHOSPHATASE FAMILY PROTEIN (AFU_ORTHOLOGUE AFUA_5G03860)"/>
    <property type="match status" value="1"/>
</dbReference>
<dbReference type="Pfam" id="PF09423">
    <property type="entry name" value="PhoD"/>
    <property type="match status" value="1"/>
</dbReference>
<dbReference type="InterPro" id="IPR038607">
    <property type="entry name" value="PhoD-like_sf"/>
</dbReference>
<comment type="caution">
    <text evidence="3">The sequence shown here is derived from an EMBL/GenBank/DDBJ whole genome shotgun (WGS) entry which is preliminary data.</text>
</comment>
<proteinExistence type="predicted"/>
<dbReference type="PANTHER" id="PTHR43606">
    <property type="entry name" value="PHOSPHATASE, PUTATIVE (AFU_ORTHOLOGUE AFUA_6G08710)-RELATED"/>
    <property type="match status" value="1"/>
</dbReference>
<feature type="domain" description="PhoD-like phosphatase metallophosphatase" evidence="1">
    <location>
        <begin position="142"/>
        <end position="510"/>
    </location>
</feature>
<dbReference type="Gene3D" id="2.60.40.380">
    <property type="entry name" value="Purple acid phosphatase-like, N-terminal"/>
    <property type="match status" value="1"/>
</dbReference>
<dbReference type="Pfam" id="PF16655">
    <property type="entry name" value="PhoD_N"/>
    <property type="match status" value="1"/>
</dbReference>
<evidence type="ECO:0000259" key="2">
    <source>
        <dbReference type="Pfam" id="PF16655"/>
    </source>
</evidence>
<evidence type="ECO:0000313" key="3">
    <source>
        <dbReference type="EMBL" id="MVZ96354.1"/>
    </source>
</evidence>
<protein>
    <submittedName>
        <fullName evidence="3">Alkaline phosphatase</fullName>
    </submittedName>
</protein>
<evidence type="ECO:0000259" key="1">
    <source>
        <dbReference type="Pfam" id="PF09423"/>
    </source>
</evidence>
<evidence type="ECO:0000313" key="4">
    <source>
        <dbReference type="Proteomes" id="UP000471147"/>
    </source>
</evidence>